<sequence>MNNKYSVSIAMCTYNGEKYIEEQLNSILAQTRKPDELVICDDRSTDNTITIINHFKNEAPFEVRLFQNLTQLGSTKNFEKAVTECTGDLIFFADQDDVWEKEKIQVMEQKFLESPNASIVITDADMVNQDLISLGYSLWESIPFTKEEQNIFQKNSLDVLLKKNVITGATMAVKSESINKTTPFPNKWIHDAWVAMIVASMNDGEIILIDDNMIKYRQHSNNQLGAKKRNLAEQVNEAKKKQTSVNLDFDVVEAFLNENDYKVPTNNLMKIKGKNSHVKLRNNLPSSKIGRLGIVLTNLSGYHKYSNGLKSVLKDIFY</sequence>
<dbReference type="RefSeq" id="WP_175490407.1">
    <property type="nucleotide sequence ID" value="NZ_FNJU01000017.1"/>
</dbReference>
<dbReference type="CDD" id="cd04196">
    <property type="entry name" value="GT_2_like_d"/>
    <property type="match status" value="1"/>
</dbReference>
<proteinExistence type="inferred from homology"/>
<evidence type="ECO:0000259" key="2">
    <source>
        <dbReference type="Pfam" id="PF00535"/>
    </source>
</evidence>
<dbReference type="Proteomes" id="UP000199159">
    <property type="component" value="Unassembled WGS sequence"/>
</dbReference>
<dbReference type="InterPro" id="IPR029044">
    <property type="entry name" value="Nucleotide-diphossugar_trans"/>
</dbReference>
<evidence type="ECO:0000256" key="1">
    <source>
        <dbReference type="ARBA" id="ARBA00006739"/>
    </source>
</evidence>
<evidence type="ECO:0000313" key="3">
    <source>
        <dbReference type="EMBL" id="SDP94904.1"/>
    </source>
</evidence>
<organism evidence="3 4">
    <name type="scientific">Litchfieldia salsa</name>
    <dbReference type="NCBI Taxonomy" id="930152"/>
    <lineage>
        <taxon>Bacteria</taxon>
        <taxon>Bacillati</taxon>
        <taxon>Bacillota</taxon>
        <taxon>Bacilli</taxon>
        <taxon>Bacillales</taxon>
        <taxon>Bacillaceae</taxon>
        <taxon>Litchfieldia</taxon>
    </lineage>
</organism>
<dbReference type="STRING" id="930152.SAMN05216565_11729"/>
<protein>
    <submittedName>
        <fullName evidence="3">Glycosyl transferase family 2</fullName>
    </submittedName>
</protein>
<dbReference type="Pfam" id="PF00535">
    <property type="entry name" value="Glycos_transf_2"/>
    <property type="match status" value="1"/>
</dbReference>
<feature type="domain" description="Glycosyltransferase 2-like" evidence="2">
    <location>
        <begin position="8"/>
        <end position="156"/>
    </location>
</feature>
<dbReference type="PANTHER" id="PTHR22916:SF3">
    <property type="entry name" value="UDP-GLCNAC:BETAGAL BETA-1,3-N-ACETYLGLUCOSAMINYLTRANSFERASE-LIKE PROTEIN 1"/>
    <property type="match status" value="1"/>
</dbReference>
<dbReference type="InterPro" id="IPR001173">
    <property type="entry name" value="Glyco_trans_2-like"/>
</dbReference>
<name>A0A1H0WVV7_9BACI</name>
<comment type="similarity">
    <text evidence="1">Belongs to the glycosyltransferase 2 family.</text>
</comment>
<keyword evidence="4" id="KW-1185">Reference proteome</keyword>
<dbReference type="Gene3D" id="3.90.550.10">
    <property type="entry name" value="Spore Coat Polysaccharide Biosynthesis Protein SpsA, Chain A"/>
    <property type="match status" value="1"/>
</dbReference>
<accession>A0A1H0WVV7</accession>
<reference evidence="4" key="1">
    <citation type="submission" date="2016-10" db="EMBL/GenBank/DDBJ databases">
        <authorList>
            <person name="Varghese N."/>
            <person name="Submissions S."/>
        </authorList>
    </citation>
    <scope>NUCLEOTIDE SEQUENCE [LARGE SCALE GENOMIC DNA]</scope>
    <source>
        <strain evidence="4">IBRC-M10078</strain>
    </source>
</reference>
<dbReference type="GO" id="GO:0016758">
    <property type="term" value="F:hexosyltransferase activity"/>
    <property type="evidence" value="ECO:0007669"/>
    <property type="project" value="UniProtKB-ARBA"/>
</dbReference>
<dbReference type="SUPFAM" id="SSF53448">
    <property type="entry name" value="Nucleotide-diphospho-sugar transferases"/>
    <property type="match status" value="1"/>
</dbReference>
<dbReference type="PANTHER" id="PTHR22916">
    <property type="entry name" value="GLYCOSYLTRANSFERASE"/>
    <property type="match status" value="1"/>
</dbReference>
<dbReference type="AlphaFoldDB" id="A0A1H0WVV7"/>
<gene>
    <name evidence="3" type="ORF">SAMN05216565_11729</name>
</gene>
<dbReference type="EMBL" id="FNJU01000017">
    <property type="protein sequence ID" value="SDP94904.1"/>
    <property type="molecule type" value="Genomic_DNA"/>
</dbReference>
<keyword evidence="3" id="KW-0808">Transferase</keyword>
<evidence type="ECO:0000313" key="4">
    <source>
        <dbReference type="Proteomes" id="UP000199159"/>
    </source>
</evidence>